<dbReference type="GO" id="GO:0006354">
    <property type="term" value="P:DNA-templated transcription elongation"/>
    <property type="evidence" value="ECO:0007669"/>
    <property type="project" value="InterPro"/>
</dbReference>
<dbReference type="Proteomes" id="UP000263993">
    <property type="component" value="Unassembled WGS sequence"/>
</dbReference>
<evidence type="ECO:0000256" key="3">
    <source>
        <dbReference type="ARBA" id="ARBA00023163"/>
    </source>
</evidence>
<protein>
    <submittedName>
        <fullName evidence="5">Transcriptional activator RfaH</fullName>
    </submittedName>
</protein>
<name>A0A371B6H5_9BRAD</name>
<dbReference type="GO" id="GO:0031564">
    <property type="term" value="P:transcription antitermination"/>
    <property type="evidence" value="ECO:0007669"/>
    <property type="project" value="UniProtKB-KW"/>
</dbReference>
<dbReference type="InterPro" id="IPR006645">
    <property type="entry name" value="NGN-like_dom"/>
</dbReference>
<sequence>MQGNWFVVQTQPHCEVKAKRHLVNQGFETYLPVYRRRIRHAGRTSVVTRPLFPGYLFVLFDPEVSRWRSINGTVGVRQILSDGERPRYLDEKIVAEIKAREDESGVIDLAAATFVRGQAVRVTEGPMVNIEGLFQDIRDESRVILLVSLLGRKVRLQVPAEAIEAA</sequence>
<organism evidence="5 6">
    <name type="scientific">Undibacter mobilis</name>
    <dbReference type="NCBI Taxonomy" id="2292256"/>
    <lineage>
        <taxon>Bacteria</taxon>
        <taxon>Pseudomonadati</taxon>
        <taxon>Pseudomonadota</taxon>
        <taxon>Alphaproteobacteria</taxon>
        <taxon>Hyphomicrobiales</taxon>
        <taxon>Nitrobacteraceae</taxon>
        <taxon>Undibacter</taxon>
    </lineage>
</organism>
<dbReference type="EMBL" id="QRGO01000001">
    <property type="protein sequence ID" value="RDV03178.1"/>
    <property type="molecule type" value="Genomic_DNA"/>
</dbReference>
<evidence type="ECO:0000259" key="4">
    <source>
        <dbReference type="SMART" id="SM00738"/>
    </source>
</evidence>
<dbReference type="Pfam" id="PF02357">
    <property type="entry name" value="NusG"/>
    <property type="match status" value="1"/>
</dbReference>
<evidence type="ECO:0000256" key="2">
    <source>
        <dbReference type="ARBA" id="ARBA00023015"/>
    </source>
</evidence>
<dbReference type="PANTHER" id="PTHR30265">
    <property type="entry name" value="RHO-INTERACTING TRANSCRIPTION TERMINATION FACTOR NUSG"/>
    <property type="match status" value="1"/>
</dbReference>
<evidence type="ECO:0000256" key="1">
    <source>
        <dbReference type="ARBA" id="ARBA00022814"/>
    </source>
</evidence>
<keyword evidence="1" id="KW-0889">Transcription antitermination</keyword>
<dbReference type="SUPFAM" id="SSF82679">
    <property type="entry name" value="N-utilization substance G protein NusG, N-terminal domain"/>
    <property type="match status" value="1"/>
</dbReference>
<keyword evidence="3" id="KW-0804">Transcription</keyword>
<dbReference type="AlphaFoldDB" id="A0A371B6H5"/>
<feature type="domain" description="NusG-like N-terminal" evidence="4">
    <location>
        <begin position="2"/>
        <end position="101"/>
    </location>
</feature>
<dbReference type="InterPro" id="IPR008991">
    <property type="entry name" value="Translation_prot_SH3-like_sf"/>
</dbReference>
<dbReference type="RefSeq" id="WP_115515206.1">
    <property type="nucleotide sequence ID" value="NZ_QRGO01000001.1"/>
</dbReference>
<dbReference type="PANTHER" id="PTHR30265:SF7">
    <property type="entry name" value="TRANSCRIPTION ANTITERMINATION PROTEIN RFAH"/>
    <property type="match status" value="1"/>
</dbReference>
<keyword evidence="6" id="KW-1185">Reference proteome</keyword>
<dbReference type="InterPro" id="IPR036735">
    <property type="entry name" value="NGN_dom_sf"/>
</dbReference>
<accession>A0A371B6H5</accession>
<dbReference type="Gene3D" id="3.30.70.940">
    <property type="entry name" value="NusG, N-terminal domain"/>
    <property type="match status" value="1"/>
</dbReference>
<evidence type="ECO:0000313" key="5">
    <source>
        <dbReference type="EMBL" id="RDV03178.1"/>
    </source>
</evidence>
<dbReference type="InterPro" id="IPR043425">
    <property type="entry name" value="NusG-like"/>
</dbReference>
<proteinExistence type="predicted"/>
<evidence type="ECO:0000313" key="6">
    <source>
        <dbReference type="Proteomes" id="UP000263993"/>
    </source>
</evidence>
<dbReference type="CDD" id="cd09892">
    <property type="entry name" value="NGN_SP_RfaH"/>
    <property type="match status" value="1"/>
</dbReference>
<keyword evidence="2" id="KW-0805">Transcription regulation</keyword>
<dbReference type="OrthoDB" id="9787731at2"/>
<dbReference type="SUPFAM" id="SSF50104">
    <property type="entry name" value="Translation proteins SH3-like domain"/>
    <property type="match status" value="1"/>
</dbReference>
<dbReference type="CDD" id="cd06091">
    <property type="entry name" value="KOW_NusG"/>
    <property type="match status" value="1"/>
</dbReference>
<reference evidence="6" key="1">
    <citation type="submission" date="2018-08" db="EMBL/GenBank/DDBJ databases">
        <authorList>
            <person name="Kim S.-J."/>
            <person name="Jung G.-Y."/>
        </authorList>
    </citation>
    <scope>NUCLEOTIDE SEQUENCE [LARGE SCALE GENOMIC DNA]</scope>
    <source>
        <strain evidence="6">GY_H</strain>
    </source>
</reference>
<dbReference type="SMART" id="SM00738">
    <property type="entry name" value="NGN"/>
    <property type="match status" value="1"/>
</dbReference>
<gene>
    <name evidence="5" type="ORF">DXH78_00370</name>
</gene>
<dbReference type="GO" id="GO:0005829">
    <property type="term" value="C:cytosol"/>
    <property type="evidence" value="ECO:0007669"/>
    <property type="project" value="TreeGrafter"/>
</dbReference>
<comment type="caution">
    <text evidence="5">The sequence shown here is derived from an EMBL/GenBank/DDBJ whole genome shotgun (WGS) entry which is preliminary data.</text>
</comment>